<evidence type="ECO:0000256" key="2">
    <source>
        <dbReference type="PROSITE-ProRule" id="PRU00505"/>
    </source>
</evidence>
<protein>
    <recommendedName>
        <fullName evidence="4">TEA domain-containing protein</fullName>
    </recommendedName>
</protein>
<evidence type="ECO:0000259" key="4">
    <source>
        <dbReference type="PROSITE" id="PS51088"/>
    </source>
</evidence>
<keyword evidence="6" id="KW-1185">Reference proteome</keyword>
<feature type="compositionally biased region" description="Low complexity" evidence="3">
    <location>
        <begin position="158"/>
        <end position="170"/>
    </location>
</feature>
<dbReference type="GO" id="GO:0003700">
    <property type="term" value="F:DNA-binding transcription factor activity"/>
    <property type="evidence" value="ECO:0007669"/>
    <property type="project" value="InterPro"/>
</dbReference>
<evidence type="ECO:0000256" key="1">
    <source>
        <dbReference type="ARBA" id="ARBA00008421"/>
    </source>
</evidence>
<dbReference type="InterPro" id="IPR000818">
    <property type="entry name" value="TEA/ATTS_dom"/>
</dbReference>
<gene>
    <name evidence="5" type="ORF">H0H81_005778</name>
</gene>
<accession>A0A9P7K5N7</accession>
<dbReference type="EMBL" id="JABCKI010005861">
    <property type="protein sequence ID" value="KAG5637095.1"/>
    <property type="molecule type" value="Genomic_DNA"/>
</dbReference>
<proteinExistence type="inferred from homology"/>
<feature type="DNA-binding region" description="TEA" evidence="2">
    <location>
        <begin position="45"/>
        <end position="119"/>
    </location>
</feature>
<dbReference type="Pfam" id="PF01285">
    <property type="entry name" value="TEA"/>
    <property type="match status" value="1"/>
</dbReference>
<comment type="similarity">
    <text evidence="1">Belongs to the TEC1 family.</text>
</comment>
<reference evidence="5" key="1">
    <citation type="submission" date="2021-02" db="EMBL/GenBank/DDBJ databases">
        <authorList>
            <person name="Nieuwenhuis M."/>
            <person name="Van De Peppel L.J.J."/>
        </authorList>
    </citation>
    <scope>NUCLEOTIDE SEQUENCE</scope>
    <source>
        <strain evidence="5">D49</strain>
    </source>
</reference>
<dbReference type="Gene3D" id="6.10.20.40">
    <property type="entry name" value="TEA/ATTS domain"/>
    <property type="match status" value="1"/>
</dbReference>
<evidence type="ECO:0000313" key="5">
    <source>
        <dbReference type="EMBL" id="KAG5637095.1"/>
    </source>
</evidence>
<dbReference type="InterPro" id="IPR038096">
    <property type="entry name" value="TEA/ATTS_sf"/>
</dbReference>
<dbReference type="OrthoDB" id="10006572at2759"/>
<organism evidence="5 6">
    <name type="scientific">Sphagnurus paluster</name>
    <dbReference type="NCBI Taxonomy" id="117069"/>
    <lineage>
        <taxon>Eukaryota</taxon>
        <taxon>Fungi</taxon>
        <taxon>Dikarya</taxon>
        <taxon>Basidiomycota</taxon>
        <taxon>Agaricomycotina</taxon>
        <taxon>Agaricomycetes</taxon>
        <taxon>Agaricomycetidae</taxon>
        <taxon>Agaricales</taxon>
        <taxon>Tricholomatineae</taxon>
        <taxon>Lyophyllaceae</taxon>
        <taxon>Sphagnurus</taxon>
    </lineage>
</organism>
<name>A0A9P7K5N7_9AGAR</name>
<comment type="caution">
    <text evidence="5">The sequence shown here is derived from an EMBL/GenBank/DDBJ whole genome shotgun (WGS) entry which is preliminary data.</text>
</comment>
<sequence>MANPGLKIYLNTSFVGDLGYQAPTSQVAGMEHTLVTGRKTWKTSKGKNEAVWPSHIEAALFDALEKYRPASSGDPRLLRRFPKRNRFISDHILKVTGKVRTPKQVGSRLQQLRDTCQEEKVLKLLSRREFPPDIQTQALPRAPDTDSPTGTVPSLCGSASTSPASSPFSTEFPDIYGRTVSGIFPDRPALTPNGAPEVAVELVPSHSPHPTGPLYFGEFNLAIEGPYPVLRDDQCHVRPVYSEPLNNASPSVKFVSPTVLQDVRSVFCVFLGDKLVHNEYCDLELLPGVDNSDNFEYCAQLIPSYWPQMCMEEDLSRYVITHDLMRVASIDADQTMQEALLFSVRFKFESKALVEVVPALKSVDYPNPLAYDYGVSQLGVDVPIFTPHRTLLLDTANTMISGNQTSYIWGHYDSTGIALPTTHSLPYDFMVGEASPTQFPTRLEPLDDNIHYLNLGYTWWYVITARPLYLMLISFSRLRHFTPTP</sequence>
<dbReference type="Proteomes" id="UP000717328">
    <property type="component" value="Unassembled WGS sequence"/>
</dbReference>
<feature type="domain" description="TEA" evidence="4">
    <location>
        <begin position="45"/>
        <end position="119"/>
    </location>
</feature>
<evidence type="ECO:0000256" key="3">
    <source>
        <dbReference type="SAM" id="MobiDB-lite"/>
    </source>
</evidence>
<dbReference type="PROSITE" id="PS51088">
    <property type="entry name" value="TEA_2"/>
    <property type="match status" value="1"/>
</dbReference>
<feature type="region of interest" description="Disordered" evidence="3">
    <location>
        <begin position="132"/>
        <end position="170"/>
    </location>
</feature>
<evidence type="ECO:0000313" key="6">
    <source>
        <dbReference type="Proteomes" id="UP000717328"/>
    </source>
</evidence>
<reference evidence="5" key="2">
    <citation type="submission" date="2021-10" db="EMBL/GenBank/DDBJ databases">
        <title>Phylogenomics reveals ancestral predisposition of the termite-cultivated fungus Termitomyces towards a domesticated lifestyle.</title>
        <authorList>
            <person name="Auxier B."/>
            <person name="Grum-Grzhimaylo A."/>
            <person name="Cardenas M.E."/>
            <person name="Lodge J.D."/>
            <person name="Laessoe T."/>
            <person name="Pedersen O."/>
            <person name="Smith M.E."/>
            <person name="Kuyper T.W."/>
            <person name="Franco-Molano E.A."/>
            <person name="Baroni T.J."/>
            <person name="Aanen D.K."/>
        </authorList>
    </citation>
    <scope>NUCLEOTIDE SEQUENCE</scope>
    <source>
        <strain evidence="5">D49</strain>
    </source>
</reference>
<dbReference type="SMART" id="SM00426">
    <property type="entry name" value="TEA"/>
    <property type="match status" value="1"/>
</dbReference>
<dbReference type="AlphaFoldDB" id="A0A9P7K5N7"/>